<gene>
    <name evidence="2" type="ORF">SSX86_012811</name>
</gene>
<comment type="caution">
    <text evidence="2">The sequence shown here is derived from an EMBL/GenBank/DDBJ whole genome shotgun (WGS) entry which is preliminary data.</text>
</comment>
<dbReference type="AlphaFoldDB" id="A0AAP0D4Y4"/>
<dbReference type="EMBL" id="JBCNJP010000014">
    <property type="protein sequence ID" value="KAK9068696.1"/>
    <property type="molecule type" value="Genomic_DNA"/>
</dbReference>
<keyword evidence="3" id="KW-1185">Reference proteome</keyword>
<sequence>MYIAPPTLLLNTSSKDAAMLYTVPSTAEPYLHKISQNSHASSSFVLTPQSTSFHHHLIIFQIATLSRSPLRHFFQQDDTSDEPPWTHLIVSSDRRHRFTFLSFLRFFEMKGFSASTSNRSREDGYVQMLELLPKSYGPLWCVFCISIKSRCVLALMACYAMFGFNETNRCRRHQLMVVNSIGTHRAFLNQVLFLPRFIMTRGRLLRLIWRTHTANTQMPETKAKKKKKSKHDSASGDEVKETKSEEVKKPVDDLEVNESKKKPKDKKKKKERTGGMC</sequence>
<organism evidence="2 3">
    <name type="scientific">Deinandra increscens subsp. villosa</name>
    <dbReference type="NCBI Taxonomy" id="3103831"/>
    <lineage>
        <taxon>Eukaryota</taxon>
        <taxon>Viridiplantae</taxon>
        <taxon>Streptophyta</taxon>
        <taxon>Embryophyta</taxon>
        <taxon>Tracheophyta</taxon>
        <taxon>Spermatophyta</taxon>
        <taxon>Magnoliopsida</taxon>
        <taxon>eudicotyledons</taxon>
        <taxon>Gunneridae</taxon>
        <taxon>Pentapetalae</taxon>
        <taxon>asterids</taxon>
        <taxon>campanulids</taxon>
        <taxon>Asterales</taxon>
        <taxon>Asteraceae</taxon>
        <taxon>Asteroideae</taxon>
        <taxon>Heliantheae alliance</taxon>
        <taxon>Madieae</taxon>
        <taxon>Madiinae</taxon>
        <taxon>Deinandra</taxon>
    </lineage>
</organism>
<proteinExistence type="predicted"/>
<feature type="compositionally biased region" description="Basic and acidic residues" evidence="1">
    <location>
        <begin position="231"/>
        <end position="260"/>
    </location>
</feature>
<protein>
    <submittedName>
        <fullName evidence="2">Uncharacterized protein</fullName>
    </submittedName>
</protein>
<dbReference type="Proteomes" id="UP001408789">
    <property type="component" value="Unassembled WGS sequence"/>
</dbReference>
<feature type="region of interest" description="Disordered" evidence="1">
    <location>
        <begin position="216"/>
        <end position="277"/>
    </location>
</feature>
<evidence type="ECO:0000313" key="3">
    <source>
        <dbReference type="Proteomes" id="UP001408789"/>
    </source>
</evidence>
<reference evidence="2 3" key="1">
    <citation type="submission" date="2024-04" db="EMBL/GenBank/DDBJ databases">
        <title>The reference genome of an endangered Asteraceae, Deinandra increscens subsp. villosa, native to the Central Coast of California.</title>
        <authorList>
            <person name="Guilliams M."/>
            <person name="Hasenstab-Lehman K."/>
            <person name="Meyer R."/>
            <person name="Mcevoy S."/>
        </authorList>
    </citation>
    <scope>NUCLEOTIDE SEQUENCE [LARGE SCALE GENOMIC DNA]</scope>
    <source>
        <tissue evidence="2">Leaf</tissue>
    </source>
</reference>
<evidence type="ECO:0000256" key="1">
    <source>
        <dbReference type="SAM" id="MobiDB-lite"/>
    </source>
</evidence>
<feature type="compositionally biased region" description="Basic residues" evidence="1">
    <location>
        <begin position="261"/>
        <end position="271"/>
    </location>
</feature>
<accession>A0AAP0D4Y4</accession>
<name>A0AAP0D4Y4_9ASTR</name>
<evidence type="ECO:0000313" key="2">
    <source>
        <dbReference type="EMBL" id="KAK9068696.1"/>
    </source>
</evidence>